<keyword evidence="1" id="KW-0812">Transmembrane</keyword>
<sequence>MTTPEEGRPHRRLADLAWAAPLAVVLQALVTLVVVGLGPEPRVADAGGEIFEAHLFSTLHEPRDRVALVAWLLAAAAVVALVVWAVPRIPRGPVRVGAESVAAVAAVGVAVAAVLWAAPPAAGLEPWTPRLHVWELAAGTVVVVATLGILLAGPAWLRWAGSAVLVLVSLAFLAPALVQTPTSIVEPYHAAYTLDELMAPAVGQLPLVGYFPQYVNLLGYPVAPLLRTWPGDALAITLGWVLLLQVLCLAGAVLVGAIAGGRRVVPVVLLVVTAPVVFATAGGYYPASYLAAVPLRTVLPVLTIVVTLLLFARRPVVGTAALVRRTAVVGALAGTAALNNPDHGFAVVAAAGGSILLLLPTWRERGLAAAAGLLGAVLPFVAYALATALAGGAEWSRLLLFSQMFGTIGYGNVAMDAFGNHVGVVAFFAAATAVGALLVVRRRDDPAWRTRGLALLLCGGWSLLTLPYYMGRSMPSQLLFGYAVQVGLVCAALVPVVLHVAAGLRSRTVRPTPAIGGSLVLALLALGAVVGSLGGAPTPTASLDRVRAGAGVQPWAYDLGAVEAALADPANTDVRELDEQGRLGQVLSSPSLVELTTGVPSVLVTNHPGYLAIALDMLRLQCEAARQRDETAVIMPTWVAVGLVSVEECGGAFEVADTYREVAPGLALVPVVGND</sequence>
<feature type="transmembrane region" description="Helical" evidence="1">
    <location>
        <begin position="344"/>
        <end position="362"/>
    </location>
</feature>
<feature type="transmembrane region" description="Helical" evidence="1">
    <location>
        <begin position="16"/>
        <end position="37"/>
    </location>
</feature>
<accession>A0A6J7HXF6</accession>
<feature type="transmembrane region" description="Helical" evidence="1">
    <location>
        <begin position="482"/>
        <end position="502"/>
    </location>
</feature>
<feature type="transmembrane region" description="Helical" evidence="1">
    <location>
        <begin position="422"/>
        <end position="440"/>
    </location>
</feature>
<protein>
    <submittedName>
        <fullName evidence="2">Unannotated protein</fullName>
    </submittedName>
</protein>
<feature type="transmembrane region" description="Helical" evidence="1">
    <location>
        <begin position="322"/>
        <end position="338"/>
    </location>
</feature>
<organism evidence="2">
    <name type="scientific">freshwater metagenome</name>
    <dbReference type="NCBI Taxonomy" id="449393"/>
    <lineage>
        <taxon>unclassified sequences</taxon>
        <taxon>metagenomes</taxon>
        <taxon>ecological metagenomes</taxon>
    </lineage>
</organism>
<dbReference type="EMBL" id="CAFBMW010000004">
    <property type="protein sequence ID" value="CAB4922070.1"/>
    <property type="molecule type" value="Genomic_DNA"/>
</dbReference>
<keyword evidence="1" id="KW-1133">Transmembrane helix</keyword>
<reference evidence="2" key="1">
    <citation type="submission" date="2020-05" db="EMBL/GenBank/DDBJ databases">
        <authorList>
            <person name="Chiriac C."/>
            <person name="Salcher M."/>
            <person name="Ghai R."/>
            <person name="Kavagutti S V."/>
        </authorList>
    </citation>
    <scope>NUCLEOTIDE SEQUENCE</scope>
</reference>
<evidence type="ECO:0000313" key="2">
    <source>
        <dbReference type="EMBL" id="CAB4922070.1"/>
    </source>
</evidence>
<feature type="transmembrane region" description="Helical" evidence="1">
    <location>
        <begin position="452"/>
        <end position="470"/>
    </location>
</feature>
<feature type="transmembrane region" description="Helical" evidence="1">
    <location>
        <begin position="131"/>
        <end position="152"/>
    </location>
</feature>
<feature type="transmembrane region" description="Helical" evidence="1">
    <location>
        <begin position="159"/>
        <end position="178"/>
    </location>
</feature>
<evidence type="ECO:0000256" key="1">
    <source>
        <dbReference type="SAM" id="Phobius"/>
    </source>
</evidence>
<gene>
    <name evidence="2" type="ORF">UFOPK3662_00678</name>
</gene>
<feature type="transmembrane region" description="Helical" evidence="1">
    <location>
        <begin position="233"/>
        <end position="257"/>
    </location>
</feature>
<feature type="transmembrane region" description="Helical" evidence="1">
    <location>
        <begin position="291"/>
        <end position="310"/>
    </location>
</feature>
<proteinExistence type="predicted"/>
<feature type="transmembrane region" description="Helical" evidence="1">
    <location>
        <begin position="264"/>
        <end position="285"/>
    </location>
</feature>
<dbReference type="AlphaFoldDB" id="A0A6J7HXF6"/>
<feature type="transmembrane region" description="Helical" evidence="1">
    <location>
        <begin position="98"/>
        <end position="119"/>
    </location>
</feature>
<feature type="transmembrane region" description="Helical" evidence="1">
    <location>
        <begin position="369"/>
        <end position="390"/>
    </location>
</feature>
<feature type="transmembrane region" description="Helical" evidence="1">
    <location>
        <begin position="66"/>
        <end position="86"/>
    </location>
</feature>
<feature type="transmembrane region" description="Helical" evidence="1">
    <location>
        <begin position="514"/>
        <end position="536"/>
    </location>
</feature>
<name>A0A6J7HXF6_9ZZZZ</name>
<keyword evidence="1" id="KW-0472">Membrane</keyword>